<reference evidence="3 4" key="1">
    <citation type="submission" date="2017-02" db="EMBL/GenBank/DDBJ databases">
        <title>Draft genome sequence of Moraxella lincolnii CCUG 9405T type strain.</title>
        <authorList>
            <person name="Salva-Serra F."/>
            <person name="Engstrom-Jakobsson H."/>
            <person name="Thorell K."/>
            <person name="Jaen-Luchoro D."/>
            <person name="Gonzales-Siles L."/>
            <person name="Karlsson R."/>
            <person name="Yazdan S."/>
            <person name="Boulund F."/>
            <person name="Johnning A."/>
            <person name="Engstrand L."/>
            <person name="Kristiansson E."/>
            <person name="Moore E."/>
        </authorList>
    </citation>
    <scope>NUCLEOTIDE SEQUENCE [LARGE SCALE GENOMIC DNA]</scope>
    <source>
        <strain evidence="3 4">CCUG 9405</strain>
    </source>
</reference>
<keyword evidence="4" id="KW-1185">Reference proteome</keyword>
<feature type="region of interest" description="Disordered" evidence="1">
    <location>
        <begin position="280"/>
        <end position="311"/>
    </location>
</feature>
<dbReference type="STRING" id="90241.B0682_08950"/>
<keyword evidence="2" id="KW-0812">Transmembrane</keyword>
<dbReference type="Proteomes" id="UP000191094">
    <property type="component" value="Unassembled WGS sequence"/>
</dbReference>
<dbReference type="RefSeq" id="WP_078308379.1">
    <property type="nucleotide sequence ID" value="NZ_CP147511.1"/>
</dbReference>
<evidence type="ECO:0000313" key="4">
    <source>
        <dbReference type="Proteomes" id="UP000191094"/>
    </source>
</evidence>
<keyword evidence="2" id="KW-0472">Membrane</keyword>
<evidence type="ECO:0008006" key="5">
    <source>
        <dbReference type="Google" id="ProtNLM"/>
    </source>
</evidence>
<gene>
    <name evidence="3" type="ORF">B0682_08950</name>
</gene>
<dbReference type="OrthoDB" id="6649693at2"/>
<name>A0A1T0CAR8_9GAMM</name>
<comment type="caution">
    <text evidence="3">The sequence shown here is derived from an EMBL/GenBank/DDBJ whole genome shotgun (WGS) entry which is preliminary data.</text>
</comment>
<evidence type="ECO:0000313" key="3">
    <source>
        <dbReference type="EMBL" id="OOS19440.1"/>
    </source>
</evidence>
<feature type="compositionally biased region" description="Polar residues" evidence="1">
    <location>
        <begin position="291"/>
        <end position="301"/>
    </location>
</feature>
<proteinExistence type="predicted"/>
<sequence length="311" mass="33833">MKSDCANPSYRQSSLGLKRSLGFSGHRQQQGMALIVVLLVLILIISIGAVAVRRSQTDLRLVSSSQMDTLLLQGADGANMRLEEAVNLPVTDSIYQDMVNRNNGIFGHFISNSPDADQDELIYCYNPRMLQINTKTATIKRDGGLVVSNHLGICDPKQASSYLSARQTVATQVHITRTPLNNLRPFEGARQEVNLSAGNQDLKSKHVFDIGTVSAIPSYNHFDNCYSDVSNVGAVVSDHLSNCLKNHNVPNKQLKEQVEVSLANQVQTCIGLGRASSATLKNDDKCKPISDGTTGTNSKPTEGQAHETEKP</sequence>
<organism evidence="3 4">
    <name type="scientific">Lwoffella lincolnii</name>
    <dbReference type="NCBI Taxonomy" id="90241"/>
    <lineage>
        <taxon>Bacteria</taxon>
        <taxon>Pseudomonadati</taxon>
        <taxon>Pseudomonadota</taxon>
        <taxon>Gammaproteobacteria</taxon>
        <taxon>Moraxellales</taxon>
        <taxon>Moraxellaceae</taxon>
        <taxon>Lwoffella</taxon>
    </lineage>
</organism>
<accession>A0A1T0CAR8</accession>
<evidence type="ECO:0000256" key="1">
    <source>
        <dbReference type="SAM" id="MobiDB-lite"/>
    </source>
</evidence>
<evidence type="ECO:0000256" key="2">
    <source>
        <dbReference type="SAM" id="Phobius"/>
    </source>
</evidence>
<keyword evidence="2" id="KW-1133">Transmembrane helix</keyword>
<dbReference type="EMBL" id="MUYT01000017">
    <property type="protein sequence ID" value="OOS19440.1"/>
    <property type="molecule type" value="Genomic_DNA"/>
</dbReference>
<protein>
    <recommendedName>
        <fullName evidence="5">Pilus assembly protein PilX</fullName>
    </recommendedName>
</protein>
<dbReference type="AlphaFoldDB" id="A0A1T0CAR8"/>
<feature type="transmembrane region" description="Helical" evidence="2">
    <location>
        <begin position="31"/>
        <end position="52"/>
    </location>
</feature>